<dbReference type="Gene3D" id="2.30.30.60">
    <property type="match status" value="1"/>
</dbReference>
<feature type="transmembrane region" description="Helical" evidence="8">
    <location>
        <begin position="145"/>
        <end position="170"/>
    </location>
</feature>
<dbReference type="PROSITE" id="PS50914">
    <property type="entry name" value="BON"/>
    <property type="match status" value="1"/>
</dbReference>
<evidence type="ECO:0000256" key="2">
    <source>
        <dbReference type="ARBA" id="ARBA00008017"/>
    </source>
</evidence>
<organism evidence="11 12">
    <name type="scientific">Persicimonas caeni</name>
    <dbReference type="NCBI Taxonomy" id="2292766"/>
    <lineage>
        <taxon>Bacteria</taxon>
        <taxon>Deltaproteobacteria</taxon>
        <taxon>Bradymonadales</taxon>
        <taxon>Bradymonadaceae</taxon>
        <taxon>Persicimonas</taxon>
    </lineage>
</organism>
<feature type="signal peptide" evidence="9">
    <location>
        <begin position="1"/>
        <end position="28"/>
    </location>
</feature>
<evidence type="ECO:0000256" key="9">
    <source>
        <dbReference type="SAM" id="SignalP"/>
    </source>
</evidence>
<feature type="compositionally biased region" description="Basic and acidic residues" evidence="7">
    <location>
        <begin position="38"/>
        <end position="62"/>
    </location>
</feature>
<feature type="region of interest" description="Disordered" evidence="7">
    <location>
        <begin position="438"/>
        <end position="457"/>
    </location>
</feature>
<evidence type="ECO:0000256" key="7">
    <source>
        <dbReference type="SAM" id="MobiDB-lite"/>
    </source>
</evidence>
<dbReference type="GO" id="GO:0008381">
    <property type="term" value="F:mechanosensitive monoatomic ion channel activity"/>
    <property type="evidence" value="ECO:0007669"/>
    <property type="project" value="InterPro"/>
</dbReference>
<keyword evidence="6 8" id="KW-0472">Membrane</keyword>
<dbReference type="PANTHER" id="PTHR30221:SF1">
    <property type="entry name" value="SMALL-CONDUCTANCE MECHANOSENSITIVE CHANNEL"/>
    <property type="match status" value="1"/>
</dbReference>
<dbReference type="InterPro" id="IPR010920">
    <property type="entry name" value="LSM_dom_sf"/>
</dbReference>
<name>A0A4Y6PW40_PERCE</name>
<dbReference type="InterPro" id="IPR049278">
    <property type="entry name" value="MS_channel_C"/>
</dbReference>
<feature type="transmembrane region" description="Helical" evidence="8">
    <location>
        <begin position="215"/>
        <end position="237"/>
    </location>
</feature>
<dbReference type="Pfam" id="PF21082">
    <property type="entry name" value="MS_channel_3rd"/>
    <property type="match status" value="1"/>
</dbReference>
<dbReference type="Gene3D" id="3.30.1340.30">
    <property type="match status" value="1"/>
</dbReference>
<comment type="similarity">
    <text evidence="2">Belongs to the MscS (TC 1.A.23) family.</text>
</comment>
<keyword evidence="4 8" id="KW-0812">Transmembrane</keyword>
<evidence type="ECO:0000313" key="11">
    <source>
        <dbReference type="EMBL" id="QDG52564.1"/>
    </source>
</evidence>
<dbReference type="EMBL" id="CP041186">
    <property type="protein sequence ID" value="QDG52564.1"/>
    <property type="molecule type" value="Genomic_DNA"/>
</dbReference>
<feature type="region of interest" description="Disordered" evidence="7">
    <location>
        <begin position="35"/>
        <end position="62"/>
    </location>
</feature>
<feature type="domain" description="BON" evidence="10">
    <location>
        <begin position="63"/>
        <end position="129"/>
    </location>
</feature>
<feature type="chain" id="PRO_5030106543" evidence="9">
    <location>
        <begin position="29"/>
        <end position="457"/>
    </location>
</feature>
<reference evidence="11 12" key="1">
    <citation type="submission" date="2019-06" db="EMBL/GenBank/DDBJ databases">
        <title>Persicimonas caeni gen. nov., sp. nov., a predatory bacterium isolated from solar saltern.</title>
        <authorList>
            <person name="Wang S."/>
        </authorList>
    </citation>
    <scope>NUCLEOTIDE SEQUENCE [LARGE SCALE GENOMIC DNA]</scope>
    <source>
        <strain evidence="11 12">YN101</strain>
    </source>
</reference>
<dbReference type="InterPro" id="IPR023408">
    <property type="entry name" value="MscS_beta-dom_sf"/>
</dbReference>
<evidence type="ECO:0000256" key="6">
    <source>
        <dbReference type="ARBA" id="ARBA00023136"/>
    </source>
</evidence>
<dbReference type="AlphaFoldDB" id="A0A4Y6PW40"/>
<dbReference type="Gene3D" id="1.10.287.1260">
    <property type="match status" value="1"/>
</dbReference>
<comment type="subcellular location">
    <subcellularLocation>
        <location evidence="1">Cell membrane</location>
        <topology evidence="1">Multi-pass membrane protein</topology>
    </subcellularLocation>
</comment>
<dbReference type="InterPro" id="IPR045275">
    <property type="entry name" value="MscS_archaea/bacteria_type"/>
</dbReference>
<dbReference type="Proteomes" id="UP000315995">
    <property type="component" value="Chromosome"/>
</dbReference>
<dbReference type="InterPro" id="IPR007055">
    <property type="entry name" value="BON_dom"/>
</dbReference>
<dbReference type="OrthoDB" id="9793781at2"/>
<evidence type="ECO:0000256" key="4">
    <source>
        <dbReference type="ARBA" id="ARBA00022692"/>
    </source>
</evidence>
<keyword evidence="5 8" id="KW-1133">Transmembrane helix</keyword>
<feature type="transmembrane region" description="Helical" evidence="8">
    <location>
        <begin position="191"/>
        <end position="209"/>
    </location>
</feature>
<evidence type="ECO:0000256" key="3">
    <source>
        <dbReference type="ARBA" id="ARBA00022475"/>
    </source>
</evidence>
<evidence type="ECO:0000256" key="5">
    <source>
        <dbReference type="ARBA" id="ARBA00022989"/>
    </source>
</evidence>
<dbReference type="InterPro" id="IPR006685">
    <property type="entry name" value="MscS_channel_2nd"/>
</dbReference>
<dbReference type="Pfam" id="PF00924">
    <property type="entry name" value="MS_channel_2nd"/>
    <property type="match status" value="1"/>
</dbReference>
<accession>A0A4Y6PW40</accession>
<protein>
    <submittedName>
        <fullName evidence="11">Mechanosensitive ion channel</fullName>
    </submittedName>
</protein>
<dbReference type="SUPFAM" id="SSF50182">
    <property type="entry name" value="Sm-like ribonucleoproteins"/>
    <property type="match status" value="1"/>
</dbReference>
<gene>
    <name evidence="11" type="ORF">FIV42_18030</name>
</gene>
<dbReference type="InterPro" id="IPR011066">
    <property type="entry name" value="MscS_channel_C_sf"/>
</dbReference>
<dbReference type="SUPFAM" id="SSF82689">
    <property type="entry name" value="Mechanosensitive channel protein MscS (YggB), C-terminal domain"/>
    <property type="match status" value="1"/>
</dbReference>
<evidence type="ECO:0000313" key="12">
    <source>
        <dbReference type="Proteomes" id="UP000315995"/>
    </source>
</evidence>
<dbReference type="PANTHER" id="PTHR30221">
    <property type="entry name" value="SMALL-CONDUCTANCE MECHANOSENSITIVE CHANNEL"/>
    <property type="match status" value="1"/>
</dbReference>
<evidence type="ECO:0000259" key="10">
    <source>
        <dbReference type="PROSITE" id="PS50914"/>
    </source>
</evidence>
<keyword evidence="9" id="KW-0732">Signal</keyword>
<dbReference type="Gene3D" id="3.30.70.100">
    <property type="match status" value="1"/>
</dbReference>
<proteinExistence type="inferred from homology"/>
<keyword evidence="3" id="KW-1003">Cell membrane</keyword>
<keyword evidence="12" id="KW-1185">Reference proteome</keyword>
<sequence>MRLSLRQVTAVWAGALLLVCLTALTASYAQQLPLQEQEADRQQEADKKPEVDAKDAPVDPRAQDDAIRDRLSTIFGTVEELSGVDATVQSGVVRLSGEVPGPESSRRAEELAAGLEGVVYVDNDITEAREFSRRIEPAVDKLGELVGAAVVYLPLFVVGLVILGLFWMLASGVARIDFLFRRLSDRPLVQNIVRQVVSTLVFLSGVILVLEVFDITALVGAVLGTAGVAGVALGFAFRDIGENYLASIFLSLRRPFNHNDHVRIEDFEGKVVRLTTRDTVLMTLDGNHVRVPNSLVFKSVIHNFTRNPRRRLDVTVGVGVNEDLVEARRTGLDALDAMEGVLAEPPPFARVTRLGDSNVEVTWYAWVDQNEYDFLNVQSEARYIVKAALDAAGFDLPEPIYRVNLIDPSKEPAEKLAPKKPAQPAPTSIVNLEAEAEIDDQISEDRQHSDEPDLLEG</sequence>
<accession>A0A5B8YC64</accession>
<evidence type="ECO:0000256" key="1">
    <source>
        <dbReference type="ARBA" id="ARBA00004651"/>
    </source>
</evidence>
<dbReference type="RefSeq" id="WP_141199031.1">
    <property type="nucleotide sequence ID" value="NZ_CP041186.1"/>
</dbReference>
<dbReference type="Pfam" id="PF04972">
    <property type="entry name" value="BON"/>
    <property type="match status" value="1"/>
</dbReference>
<dbReference type="GO" id="GO:0005886">
    <property type="term" value="C:plasma membrane"/>
    <property type="evidence" value="ECO:0007669"/>
    <property type="project" value="UniProtKB-SubCell"/>
</dbReference>
<evidence type="ECO:0000256" key="8">
    <source>
        <dbReference type="SAM" id="Phobius"/>
    </source>
</evidence>